<dbReference type="InterPro" id="IPR007197">
    <property type="entry name" value="rSAM"/>
</dbReference>
<organism evidence="2 3">
    <name type="scientific">Marinobacterium weihaiense</name>
    <dbReference type="NCBI Taxonomy" id="2851016"/>
    <lineage>
        <taxon>Bacteria</taxon>
        <taxon>Pseudomonadati</taxon>
        <taxon>Pseudomonadota</taxon>
        <taxon>Gammaproteobacteria</taxon>
        <taxon>Oceanospirillales</taxon>
        <taxon>Oceanospirillaceae</taxon>
        <taxon>Marinobacterium</taxon>
    </lineage>
</organism>
<dbReference type="RefSeq" id="WP_217335079.1">
    <property type="nucleotide sequence ID" value="NZ_JAHQZT010000010.1"/>
</dbReference>
<dbReference type="PANTHER" id="PTHR43273">
    <property type="entry name" value="ANAEROBIC SULFATASE-MATURATING ENZYME HOMOLOG ASLB-RELATED"/>
    <property type="match status" value="1"/>
</dbReference>
<comment type="caution">
    <text evidence="2">The sequence shown here is derived from an EMBL/GenBank/DDBJ whole genome shotgun (WGS) entry which is preliminary data.</text>
</comment>
<dbReference type="InterPro" id="IPR047771">
    <property type="entry name" value="Radical_SAM_STM4011-like"/>
</dbReference>
<dbReference type="Pfam" id="PF04055">
    <property type="entry name" value="Radical_SAM"/>
    <property type="match status" value="1"/>
</dbReference>
<protein>
    <submittedName>
        <fullName evidence="2">STM4011 family radical SAM protein</fullName>
    </submittedName>
</protein>
<reference evidence="2 3" key="1">
    <citation type="submission" date="2021-06" db="EMBL/GenBank/DDBJ databases">
        <title>Bacterium isolated from marine sediment.</title>
        <authorList>
            <person name="Zhu K.-L."/>
            <person name="Du Z.-J."/>
            <person name="Liang Q.-Y."/>
        </authorList>
    </citation>
    <scope>NUCLEOTIDE SEQUENCE [LARGE SCALE GENOMIC DNA]</scope>
    <source>
        <strain evidence="2 3">A346</strain>
    </source>
</reference>
<sequence length="287" mass="32422">MSPEAPHSPLSILYRGRLSSCNYDCHYCPFGKQRDSRETLARDEADLQRLVDWAEQQQRPLQIMFTPWGEALIHLSYQRAIVRLCAMPQVHKVVIQTNLSSPARQLQALAHPKLALWCSYHPHEVSLERFVQRCHSLQAAGIRFSVGSVGNPEDIAALEALRRALPDSVYLWVNINRDEQHTLTPAHWQRLRTIDPLVDHNSKIYSSLGRPCHTGDSVISVDGDGNVTRCHFVKQSLGNLYDGSFQPSRQPCPNQGCDCHIGYVHMPELKLYEVFAGGVLERIPAGQ</sequence>
<evidence type="ECO:0000313" key="2">
    <source>
        <dbReference type="EMBL" id="MBV0933660.1"/>
    </source>
</evidence>
<keyword evidence="3" id="KW-1185">Reference proteome</keyword>
<dbReference type="Proteomes" id="UP000755551">
    <property type="component" value="Unassembled WGS sequence"/>
</dbReference>
<evidence type="ECO:0000313" key="3">
    <source>
        <dbReference type="Proteomes" id="UP000755551"/>
    </source>
</evidence>
<dbReference type="EMBL" id="JAHQZT010000010">
    <property type="protein sequence ID" value="MBV0933660.1"/>
    <property type="molecule type" value="Genomic_DNA"/>
</dbReference>
<dbReference type="SFLD" id="SFLDS00029">
    <property type="entry name" value="Radical_SAM"/>
    <property type="match status" value="1"/>
</dbReference>
<dbReference type="NCBIfam" id="NF038073">
    <property type="entry name" value="rSAM_STM4011"/>
    <property type="match status" value="1"/>
</dbReference>
<dbReference type="InterPro" id="IPR023867">
    <property type="entry name" value="Sulphatase_maturase_rSAM"/>
</dbReference>
<name>A0ABS6MBW8_9GAMM</name>
<proteinExistence type="predicted"/>
<evidence type="ECO:0000259" key="1">
    <source>
        <dbReference type="Pfam" id="PF04055"/>
    </source>
</evidence>
<dbReference type="CDD" id="cd01335">
    <property type="entry name" value="Radical_SAM"/>
    <property type="match status" value="1"/>
</dbReference>
<gene>
    <name evidence="2" type="ORF">KTN04_09950</name>
</gene>
<accession>A0ABS6MBW8</accession>
<feature type="domain" description="Radical SAM core" evidence="1">
    <location>
        <begin position="21"/>
        <end position="115"/>
    </location>
</feature>
<dbReference type="PANTHER" id="PTHR43273:SF3">
    <property type="entry name" value="ANAEROBIC SULFATASE-MATURATING ENZYME HOMOLOG ASLB-RELATED"/>
    <property type="match status" value="1"/>
</dbReference>